<sequence length="263" mass="29887">MQEKPIYQGVKIGDVMHALIFLFLALTALFVGASGSPLNGEVASNLANMGTFVGGFFTPVLTLGAVWIAYQQLNHAVETKKDQTIKEQQERIAQQEKDKERNKKEIESKMQSLRTEIDSLDKEEMAHKSELIQREINSLKQIKINYSDSKEIAIFKFKYAFSIISLTSSDIREDLECMHKLHTKDARGIQTSSQAKTSISEHFFLSETLKLESERITLELSRNAYLGENCIKAYSAALKEQIEEIEHEIKESRKQHLATTQSN</sequence>
<evidence type="ECO:0000256" key="2">
    <source>
        <dbReference type="SAM" id="Phobius"/>
    </source>
</evidence>
<accession>A0A1T1H8J7</accession>
<comment type="caution">
    <text evidence="3">The sequence shown here is derived from an EMBL/GenBank/DDBJ whole genome shotgun (WGS) entry which is preliminary data.</text>
</comment>
<name>A0A1T1H8J7_OCELI</name>
<protein>
    <submittedName>
        <fullName evidence="3">Uncharacterized protein</fullName>
    </submittedName>
</protein>
<gene>
    <name evidence="3" type="ORF">BTA35_0214540</name>
</gene>
<reference evidence="3" key="1">
    <citation type="submission" date="2017-02" db="EMBL/GenBank/DDBJ databases">
        <title>Draft Genome Sequence of the Salt Water Bacterium Oceanospirillum linum ATCC 11336.</title>
        <authorList>
            <person name="Trachtenberg A.M."/>
            <person name="Carney J.G."/>
            <person name="Linnane J.D."/>
            <person name="Rheaume B.A."/>
            <person name="Pitts N.L."/>
            <person name="Mykles D.L."/>
            <person name="Maclea K.S."/>
        </authorList>
    </citation>
    <scope>NUCLEOTIDE SEQUENCE [LARGE SCALE GENOMIC DNA]</scope>
    <source>
        <strain evidence="3">ATCC 11336</strain>
    </source>
</reference>
<keyword evidence="2" id="KW-0472">Membrane</keyword>
<keyword evidence="4" id="KW-1185">Reference proteome</keyword>
<evidence type="ECO:0000313" key="3">
    <source>
        <dbReference type="EMBL" id="OOV86194.1"/>
    </source>
</evidence>
<feature type="transmembrane region" description="Helical" evidence="2">
    <location>
        <begin position="52"/>
        <end position="70"/>
    </location>
</feature>
<keyword evidence="2" id="KW-0812">Transmembrane</keyword>
<proteinExistence type="predicted"/>
<keyword evidence="1" id="KW-0175">Coiled coil</keyword>
<keyword evidence="2" id="KW-1133">Transmembrane helix</keyword>
<organism evidence="3 4">
    <name type="scientific">Oceanospirillum linum</name>
    <dbReference type="NCBI Taxonomy" id="966"/>
    <lineage>
        <taxon>Bacteria</taxon>
        <taxon>Pseudomonadati</taxon>
        <taxon>Pseudomonadota</taxon>
        <taxon>Gammaproteobacteria</taxon>
        <taxon>Oceanospirillales</taxon>
        <taxon>Oceanospirillaceae</taxon>
        <taxon>Oceanospirillum</taxon>
    </lineage>
</organism>
<dbReference type="AlphaFoldDB" id="A0A1T1H8J7"/>
<evidence type="ECO:0000313" key="4">
    <source>
        <dbReference type="Proteomes" id="UP000190064"/>
    </source>
</evidence>
<feature type="transmembrane region" description="Helical" evidence="2">
    <location>
        <begin position="12"/>
        <end position="32"/>
    </location>
</feature>
<dbReference type="EMBL" id="MTSD02000008">
    <property type="protein sequence ID" value="OOV86194.1"/>
    <property type="molecule type" value="Genomic_DNA"/>
</dbReference>
<feature type="coiled-coil region" evidence="1">
    <location>
        <begin position="85"/>
        <end position="130"/>
    </location>
</feature>
<evidence type="ECO:0000256" key="1">
    <source>
        <dbReference type="SAM" id="Coils"/>
    </source>
</evidence>
<dbReference type="Proteomes" id="UP000190064">
    <property type="component" value="Unassembled WGS sequence"/>
</dbReference>